<accession>A0A7W5BEK2</accession>
<gene>
    <name evidence="1" type="ORF">FHS03_004785</name>
</gene>
<dbReference type="AlphaFoldDB" id="A0A7W5BEK2"/>
<protein>
    <submittedName>
        <fullName evidence="1">Uncharacterized protein</fullName>
    </submittedName>
</protein>
<proteinExistence type="predicted"/>
<dbReference type="EMBL" id="JACHXD010000019">
    <property type="protein sequence ID" value="MBB3121693.1"/>
    <property type="molecule type" value="Genomic_DNA"/>
</dbReference>
<evidence type="ECO:0000313" key="2">
    <source>
        <dbReference type="Proteomes" id="UP000541535"/>
    </source>
</evidence>
<name>A0A7W5BEK2_9BURK</name>
<comment type="caution">
    <text evidence="1">The sequence shown here is derived from an EMBL/GenBank/DDBJ whole genome shotgun (WGS) entry which is preliminary data.</text>
</comment>
<keyword evidence="2" id="KW-1185">Reference proteome</keyword>
<dbReference type="Proteomes" id="UP000541535">
    <property type="component" value="Unassembled WGS sequence"/>
</dbReference>
<evidence type="ECO:0000313" key="1">
    <source>
        <dbReference type="EMBL" id="MBB3121693.1"/>
    </source>
</evidence>
<reference evidence="1 2" key="1">
    <citation type="submission" date="2020-08" db="EMBL/GenBank/DDBJ databases">
        <title>Genomic Encyclopedia of Type Strains, Phase III (KMG-III): the genomes of soil and plant-associated and newly described type strains.</title>
        <authorList>
            <person name="Whitman W."/>
        </authorList>
    </citation>
    <scope>NUCLEOTIDE SEQUENCE [LARGE SCALE GENOMIC DNA]</scope>
    <source>
        <strain evidence="1 2">CECT 8897</strain>
    </source>
</reference>
<organism evidence="1 2">
    <name type="scientific">Pseudoduganella violacea</name>
    <dbReference type="NCBI Taxonomy" id="1715466"/>
    <lineage>
        <taxon>Bacteria</taxon>
        <taxon>Pseudomonadati</taxon>
        <taxon>Pseudomonadota</taxon>
        <taxon>Betaproteobacteria</taxon>
        <taxon>Burkholderiales</taxon>
        <taxon>Oxalobacteraceae</taxon>
        <taxon>Telluria group</taxon>
        <taxon>Pseudoduganella</taxon>
    </lineage>
</organism>
<sequence>MKEIDPESAFRWLRLSPEQQLEIRHYIKQREQLGLP</sequence>